<evidence type="ECO:0000313" key="3">
    <source>
        <dbReference type="Proteomes" id="UP001162001"/>
    </source>
</evidence>
<proteinExistence type="predicted"/>
<organism evidence="2 3">
    <name type="scientific">Fadolivirus FV1/VV64</name>
    <dbReference type="NCBI Taxonomy" id="3070911"/>
    <lineage>
        <taxon>Viruses</taxon>
        <taxon>Varidnaviria</taxon>
        <taxon>Bamfordvirae</taxon>
        <taxon>Nucleocytoviricota</taxon>
        <taxon>Megaviricetes</taxon>
        <taxon>Imitervirales</taxon>
        <taxon>Mimiviridae</taxon>
        <taxon>Klosneuvirinae</taxon>
        <taxon>Fadolivirus</taxon>
        <taxon>Fadolivirus algeromassiliense</taxon>
    </lineage>
</organism>
<keyword evidence="1" id="KW-0472">Membrane</keyword>
<name>A0A7D3QUP4_9VIRU</name>
<keyword evidence="1" id="KW-0812">Transmembrane</keyword>
<feature type="transmembrane region" description="Helical" evidence="1">
    <location>
        <begin position="7"/>
        <end position="26"/>
    </location>
</feature>
<reference evidence="2 3" key="1">
    <citation type="submission" date="2020-04" db="EMBL/GenBank/DDBJ databases">
        <title>Advantages and limits of metagenomic assembly and binning of a giant virus.</title>
        <authorList>
            <person name="Schulz F."/>
            <person name="Andreani J."/>
            <person name="Francis R."/>
            <person name="Boudjemaa H."/>
            <person name="Bou Khalil J.Y."/>
            <person name="Lee J."/>
            <person name="La Scola B."/>
            <person name="Woyke T."/>
        </authorList>
    </citation>
    <scope>NUCLEOTIDE SEQUENCE [LARGE SCALE GENOMIC DNA]</scope>
    <source>
        <strain evidence="2 3">FV1/VV64</strain>
    </source>
</reference>
<keyword evidence="3" id="KW-1185">Reference proteome</keyword>
<evidence type="ECO:0000256" key="1">
    <source>
        <dbReference type="SAM" id="Phobius"/>
    </source>
</evidence>
<accession>A0A7D3QUP4</accession>
<sequence length="130" mass="14973">MIKINKEVVALFLLVILAIWVIYPFFENFDVTGTEFVSEGSDRYGLRGDLLRRSSIKKYFIRPDRNIRLSHSTGEMWESNNPPGMEGVKDCVKVPCPSNDGYDGLDTCWKCGNQCREKMPMPDIWPHVKN</sequence>
<gene>
    <name evidence="2" type="ORF">Fadolivirus_1_869</name>
</gene>
<evidence type="ECO:0000313" key="2">
    <source>
        <dbReference type="EMBL" id="QKF94327.1"/>
    </source>
</evidence>
<protein>
    <submittedName>
        <fullName evidence="2">Uncharacterized protein</fullName>
    </submittedName>
</protein>
<dbReference type="EMBL" id="MT418680">
    <property type="protein sequence ID" value="QKF94327.1"/>
    <property type="molecule type" value="Genomic_DNA"/>
</dbReference>
<dbReference type="Proteomes" id="UP001162001">
    <property type="component" value="Segment"/>
</dbReference>
<keyword evidence="1" id="KW-1133">Transmembrane helix</keyword>